<dbReference type="EMBL" id="PJVH01000061">
    <property type="protein sequence ID" value="RXU84709.1"/>
    <property type="molecule type" value="Genomic_DNA"/>
</dbReference>
<feature type="transmembrane region" description="Helical" evidence="1">
    <location>
        <begin position="12"/>
        <end position="31"/>
    </location>
</feature>
<comment type="caution">
    <text evidence="2">The sequence shown here is derived from an EMBL/GenBank/DDBJ whole genome shotgun (WGS) entry which is preliminary data.</text>
</comment>
<dbReference type="Proteomes" id="UP000289562">
    <property type="component" value="Unassembled WGS sequence"/>
</dbReference>
<evidence type="ECO:0000313" key="2">
    <source>
        <dbReference type="EMBL" id="RXU84709.1"/>
    </source>
</evidence>
<name>A0AB37VR63_ENTFC</name>
<accession>A0AB37VR63</accession>
<proteinExistence type="predicted"/>
<gene>
    <name evidence="2" type="ORF">CYQ77_12425</name>
</gene>
<keyword evidence="1" id="KW-0472">Membrane</keyword>
<evidence type="ECO:0000256" key="1">
    <source>
        <dbReference type="SAM" id="Phobius"/>
    </source>
</evidence>
<sequence>MFFLKEGIEWKIFSLHHLIGFMGGLQVNSLVFTSQKRKKRLSILPVFFPFFFIYFFSFLINANCKIKLEK</sequence>
<feature type="transmembrane region" description="Helical" evidence="1">
    <location>
        <begin position="43"/>
        <end position="60"/>
    </location>
</feature>
<reference evidence="2 3" key="1">
    <citation type="submission" date="2017-12" db="EMBL/GenBank/DDBJ databases">
        <title>A pool of 800 enterococci isolated from chicken carcass rinse samples from New Zealand.</title>
        <authorList>
            <person name="Zhang J."/>
            <person name="Rogers L."/>
            <person name="Midwinter A."/>
            <person name="French N."/>
        </authorList>
    </citation>
    <scope>NUCLEOTIDE SEQUENCE [LARGE SCALE GENOMIC DNA]</scope>
    <source>
        <strain evidence="2 3">EN697</strain>
    </source>
</reference>
<keyword evidence="1" id="KW-0812">Transmembrane</keyword>
<organism evidence="2 3">
    <name type="scientific">Enterococcus faecium</name>
    <name type="common">Streptococcus faecium</name>
    <dbReference type="NCBI Taxonomy" id="1352"/>
    <lineage>
        <taxon>Bacteria</taxon>
        <taxon>Bacillati</taxon>
        <taxon>Bacillota</taxon>
        <taxon>Bacilli</taxon>
        <taxon>Lactobacillales</taxon>
        <taxon>Enterococcaceae</taxon>
        <taxon>Enterococcus</taxon>
    </lineage>
</organism>
<evidence type="ECO:0000313" key="3">
    <source>
        <dbReference type="Proteomes" id="UP000289562"/>
    </source>
</evidence>
<keyword evidence="1" id="KW-1133">Transmembrane helix</keyword>
<dbReference type="AlphaFoldDB" id="A0AB37VR63"/>
<protein>
    <submittedName>
        <fullName evidence="2">Uncharacterized protein</fullName>
    </submittedName>
</protein>